<accession>A0A4Y2HTW9</accession>
<dbReference type="EMBL" id="BGPR01002156">
    <property type="protein sequence ID" value="GBM68673.1"/>
    <property type="molecule type" value="Genomic_DNA"/>
</dbReference>
<protein>
    <submittedName>
        <fullName evidence="1">Uncharacterized protein</fullName>
    </submittedName>
</protein>
<name>A0A4Y2HTW9_ARAVE</name>
<sequence>MDRLEWVENKSVVGLNGVEQLYGESVPRRWRGNTPLHSNFQPIHLGGSFTETPCKLHNRSLRSPISTAPTPPLAFETGPRGSCERASLLRHNGSTFCRFRFCERTSLPLPTVAFQFYDPVFQTDNERR</sequence>
<proteinExistence type="predicted"/>
<evidence type="ECO:0000313" key="2">
    <source>
        <dbReference type="Proteomes" id="UP000499080"/>
    </source>
</evidence>
<organism evidence="1 2">
    <name type="scientific">Araneus ventricosus</name>
    <name type="common">Orbweaver spider</name>
    <name type="synonym">Epeira ventricosa</name>
    <dbReference type="NCBI Taxonomy" id="182803"/>
    <lineage>
        <taxon>Eukaryota</taxon>
        <taxon>Metazoa</taxon>
        <taxon>Ecdysozoa</taxon>
        <taxon>Arthropoda</taxon>
        <taxon>Chelicerata</taxon>
        <taxon>Arachnida</taxon>
        <taxon>Araneae</taxon>
        <taxon>Araneomorphae</taxon>
        <taxon>Entelegynae</taxon>
        <taxon>Araneoidea</taxon>
        <taxon>Araneidae</taxon>
        <taxon>Araneus</taxon>
    </lineage>
</organism>
<dbReference type="AlphaFoldDB" id="A0A4Y2HTW9"/>
<keyword evidence="2" id="KW-1185">Reference proteome</keyword>
<reference evidence="1 2" key="1">
    <citation type="journal article" date="2019" name="Sci. Rep.">
        <title>Orb-weaving spider Araneus ventricosus genome elucidates the spidroin gene catalogue.</title>
        <authorList>
            <person name="Kono N."/>
            <person name="Nakamura H."/>
            <person name="Ohtoshi R."/>
            <person name="Moran D.A.P."/>
            <person name="Shinohara A."/>
            <person name="Yoshida Y."/>
            <person name="Fujiwara M."/>
            <person name="Mori M."/>
            <person name="Tomita M."/>
            <person name="Arakawa K."/>
        </authorList>
    </citation>
    <scope>NUCLEOTIDE SEQUENCE [LARGE SCALE GENOMIC DNA]</scope>
</reference>
<comment type="caution">
    <text evidence="1">The sequence shown here is derived from an EMBL/GenBank/DDBJ whole genome shotgun (WGS) entry which is preliminary data.</text>
</comment>
<evidence type="ECO:0000313" key="1">
    <source>
        <dbReference type="EMBL" id="GBM68673.1"/>
    </source>
</evidence>
<gene>
    <name evidence="1" type="ORF">AVEN_255398_1</name>
</gene>
<dbReference type="Proteomes" id="UP000499080">
    <property type="component" value="Unassembled WGS sequence"/>
</dbReference>